<feature type="transmembrane region" description="Helical" evidence="6">
    <location>
        <begin position="150"/>
        <end position="171"/>
    </location>
</feature>
<dbReference type="PANTHER" id="PTHR30086:SF20">
    <property type="entry name" value="ARGININE EXPORTER PROTEIN ARGO-RELATED"/>
    <property type="match status" value="1"/>
</dbReference>
<dbReference type="Proteomes" id="UP000240572">
    <property type="component" value="Unassembled WGS sequence"/>
</dbReference>
<evidence type="ECO:0000256" key="1">
    <source>
        <dbReference type="ARBA" id="ARBA00004651"/>
    </source>
</evidence>
<feature type="transmembrane region" description="Helical" evidence="6">
    <location>
        <begin position="183"/>
        <end position="207"/>
    </location>
</feature>
<dbReference type="EMBL" id="PYGD01000004">
    <property type="protein sequence ID" value="PSK92016.1"/>
    <property type="molecule type" value="Genomic_DNA"/>
</dbReference>
<feature type="transmembrane region" description="Helical" evidence="6">
    <location>
        <begin position="41"/>
        <end position="62"/>
    </location>
</feature>
<keyword evidence="3 6" id="KW-0812">Transmembrane</keyword>
<name>A0A2P8D480_9BACT</name>
<sequence length="213" mass="23497">MNFSEAVIKGVLLGLFMAISVGPTLFAVIRYSMHHSYKAGIAFIFGVSFSDIIYVTLANIATNWLNFLEAHQKTVGYIGSVLFIGMGLLSLLRKYKPKRPSQGKALDISAGAYFKIWGTGFLMNALNPAVILLWVGSAISVAGAALPPRIVFFGVCLGIVLGFDILKVFLADKIRRRLTLRRIMYLNRISAVCILVFGFILLAKVYFNIELSH</sequence>
<feature type="transmembrane region" description="Helical" evidence="6">
    <location>
        <begin position="6"/>
        <end position="29"/>
    </location>
</feature>
<dbReference type="Pfam" id="PF01810">
    <property type="entry name" value="LysE"/>
    <property type="match status" value="1"/>
</dbReference>
<evidence type="ECO:0000256" key="4">
    <source>
        <dbReference type="ARBA" id="ARBA00022989"/>
    </source>
</evidence>
<evidence type="ECO:0000313" key="8">
    <source>
        <dbReference type="Proteomes" id="UP000240572"/>
    </source>
</evidence>
<evidence type="ECO:0000256" key="5">
    <source>
        <dbReference type="ARBA" id="ARBA00023136"/>
    </source>
</evidence>
<organism evidence="7 8">
    <name type="scientific">Taibaiella chishuiensis</name>
    <dbReference type="NCBI Taxonomy" id="1434707"/>
    <lineage>
        <taxon>Bacteria</taxon>
        <taxon>Pseudomonadati</taxon>
        <taxon>Bacteroidota</taxon>
        <taxon>Chitinophagia</taxon>
        <taxon>Chitinophagales</taxon>
        <taxon>Chitinophagaceae</taxon>
        <taxon>Taibaiella</taxon>
    </lineage>
</organism>
<dbReference type="GO" id="GO:0015171">
    <property type="term" value="F:amino acid transmembrane transporter activity"/>
    <property type="evidence" value="ECO:0007669"/>
    <property type="project" value="TreeGrafter"/>
</dbReference>
<dbReference type="InterPro" id="IPR001123">
    <property type="entry name" value="LeuE-type"/>
</dbReference>
<reference evidence="7 8" key="1">
    <citation type="submission" date="2018-03" db="EMBL/GenBank/DDBJ databases">
        <title>Genomic Encyclopedia of Type Strains, Phase III (KMG-III): the genomes of soil and plant-associated and newly described type strains.</title>
        <authorList>
            <person name="Whitman W."/>
        </authorList>
    </citation>
    <scope>NUCLEOTIDE SEQUENCE [LARGE SCALE GENOMIC DNA]</scope>
    <source>
        <strain evidence="7 8">CGMCC 1.12700</strain>
    </source>
</reference>
<proteinExistence type="predicted"/>
<dbReference type="GO" id="GO:0005886">
    <property type="term" value="C:plasma membrane"/>
    <property type="evidence" value="ECO:0007669"/>
    <property type="project" value="UniProtKB-SubCell"/>
</dbReference>
<evidence type="ECO:0000256" key="2">
    <source>
        <dbReference type="ARBA" id="ARBA00022475"/>
    </source>
</evidence>
<keyword evidence="2" id="KW-1003">Cell membrane</keyword>
<dbReference type="PANTHER" id="PTHR30086">
    <property type="entry name" value="ARGININE EXPORTER PROTEIN ARGO"/>
    <property type="match status" value="1"/>
</dbReference>
<feature type="transmembrane region" description="Helical" evidence="6">
    <location>
        <begin position="74"/>
        <end position="92"/>
    </location>
</feature>
<dbReference type="OrthoDB" id="679767at2"/>
<keyword evidence="8" id="KW-1185">Reference proteome</keyword>
<gene>
    <name evidence="7" type="ORF">B0I18_104110</name>
</gene>
<dbReference type="AlphaFoldDB" id="A0A2P8D480"/>
<evidence type="ECO:0000313" key="7">
    <source>
        <dbReference type="EMBL" id="PSK92016.1"/>
    </source>
</evidence>
<evidence type="ECO:0000256" key="6">
    <source>
        <dbReference type="SAM" id="Phobius"/>
    </source>
</evidence>
<dbReference type="RefSeq" id="WP_106523093.1">
    <property type="nucleotide sequence ID" value="NZ_PYGD01000004.1"/>
</dbReference>
<evidence type="ECO:0000256" key="3">
    <source>
        <dbReference type="ARBA" id="ARBA00022692"/>
    </source>
</evidence>
<keyword evidence="5 6" id="KW-0472">Membrane</keyword>
<protein>
    <submittedName>
        <fullName evidence="7">Threonine/homoserine/homoserine lactone efflux protein</fullName>
    </submittedName>
</protein>
<accession>A0A2P8D480</accession>
<keyword evidence="4 6" id="KW-1133">Transmembrane helix</keyword>
<comment type="caution">
    <text evidence="7">The sequence shown here is derived from an EMBL/GenBank/DDBJ whole genome shotgun (WGS) entry which is preliminary data.</text>
</comment>
<comment type="subcellular location">
    <subcellularLocation>
        <location evidence="1">Cell membrane</location>
        <topology evidence="1">Multi-pass membrane protein</topology>
    </subcellularLocation>
</comment>